<keyword evidence="4" id="KW-0479">Metal-binding</keyword>
<dbReference type="GO" id="GO:0030272">
    <property type="term" value="F:5-formyltetrahydrofolate cyclo-ligase activity"/>
    <property type="evidence" value="ECO:0007669"/>
    <property type="project" value="UniProtKB-EC"/>
</dbReference>
<evidence type="ECO:0000256" key="4">
    <source>
        <dbReference type="RuleBase" id="RU361279"/>
    </source>
</evidence>
<dbReference type="PANTHER" id="PTHR23407">
    <property type="entry name" value="ATPASE INHIBITOR/5-FORMYLTETRAHYDROFOLATE CYCLO-LIGASE"/>
    <property type="match status" value="1"/>
</dbReference>
<dbReference type="EC" id="6.3.3.2" evidence="4"/>
<keyword evidence="3 4" id="KW-0067">ATP-binding</keyword>
<dbReference type="Proteomes" id="UP001595816">
    <property type="component" value="Unassembled WGS sequence"/>
</dbReference>
<dbReference type="InterPro" id="IPR037171">
    <property type="entry name" value="NagB/RpiA_transferase-like"/>
</dbReference>
<accession>A0ABV8LHP4</accession>
<keyword evidence="5" id="KW-0436">Ligase</keyword>
<keyword evidence="4" id="KW-0460">Magnesium</keyword>
<gene>
    <name evidence="5" type="ORF">ACFOZ4_06645</name>
</gene>
<keyword evidence="2 4" id="KW-0547">Nucleotide-binding</keyword>
<dbReference type="SUPFAM" id="SSF100950">
    <property type="entry name" value="NagB/RpiA/CoA transferase-like"/>
    <property type="match status" value="1"/>
</dbReference>
<evidence type="ECO:0000256" key="3">
    <source>
        <dbReference type="ARBA" id="ARBA00022840"/>
    </source>
</evidence>
<dbReference type="RefSeq" id="WP_253758180.1">
    <property type="nucleotide sequence ID" value="NZ_JAMZDZ010000001.1"/>
</dbReference>
<dbReference type="Pfam" id="PF01812">
    <property type="entry name" value="5-FTHF_cyc-lig"/>
    <property type="match status" value="1"/>
</dbReference>
<protein>
    <recommendedName>
        <fullName evidence="4">5-formyltetrahydrofolate cyclo-ligase</fullName>
        <ecNumber evidence="4">6.3.3.2</ecNumber>
    </recommendedName>
</protein>
<organism evidence="5 6">
    <name type="scientific">Hamadaea flava</name>
    <dbReference type="NCBI Taxonomy" id="1742688"/>
    <lineage>
        <taxon>Bacteria</taxon>
        <taxon>Bacillati</taxon>
        <taxon>Actinomycetota</taxon>
        <taxon>Actinomycetes</taxon>
        <taxon>Micromonosporales</taxon>
        <taxon>Micromonosporaceae</taxon>
        <taxon>Hamadaea</taxon>
    </lineage>
</organism>
<evidence type="ECO:0000313" key="6">
    <source>
        <dbReference type="Proteomes" id="UP001595816"/>
    </source>
</evidence>
<comment type="caution">
    <text evidence="5">The sequence shown here is derived from an EMBL/GenBank/DDBJ whole genome shotgun (WGS) entry which is preliminary data.</text>
</comment>
<comment type="similarity">
    <text evidence="1 4">Belongs to the 5-formyltetrahydrofolate cyclo-ligase family.</text>
</comment>
<dbReference type="PANTHER" id="PTHR23407:SF1">
    <property type="entry name" value="5-FORMYLTETRAHYDROFOLATE CYCLO-LIGASE"/>
    <property type="match status" value="1"/>
</dbReference>
<dbReference type="InterPro" id="IPR024185">
    <property type="entry name" value="FTHF_cligase-like_sf"/>
</dbReference>
<comment type="cofactor">
    <cofactor evidence="4">
        <name>Mg(2+)</name>
        <dbReference type="ChEBI" id="CHEBI:18420"/>
    </cofactor>
</comment>
<dbReference type="NCBIfam" id="TIGR02727">
    <property type="entry name" value="MTHFS_bact"/>
    <property type="match status" value="1"/>
</dbReference>
<dbReference type="InterPro" id="IPR002698">
    <property type="entry name" value="FTHF_cligase"/>
</dbReference>
<proteinExistence type="inferred from homology"/>
<keyword evidence="6" id="KW-1185">Reference proteome</keyword>
<evidence type="ECO:0000256" key="2">
    <source>
        <dbReference type="ARBA" id="ARBA00022741"/>
    </source>
</evidence>
<dbReference type="Gene3D" id="3.40.50.10420">
    <property type="entry name" value="NagB/RpiA/CoA transferase-like"/>
    <property type="match status" value="1"/>
</dbReference>
<evidence type="ECO:0000313" key="5">
    <source>
        <dbReference type="EMBL" id="MFC4130279.1"/>
    </source>
</evidence>
<reference evidence="6" key="1">
    <citation type="journal article" date="2019" name="Int. J. Syst. Evol. Microbiol.">
        <title>The Global Catalogue of Microorganisms (GCM) 10K type strain sequencing project: providing services to taxonomists for standard genome sequencing and annotation.</title>
        <authorList>
            <consortium name="The Broad Institute Genomics Platform"/>
            <consortium name="The Broad Institute Genome Sequencing Center for Infectious Disease"/>
            <person name="Wu L."/>
            <person name="Ma J."/>
        </authorList>
    </citation>
    <scope>NUCLEOTIDE SEQUENCE [LARGE SCALE GENOMIC DNA]</scope>
    <source>
        <strain evidence="6">CGMCC 4.7289</strain>
    </source>
</reference>
<evidence type="ECO:0000256" key="1">
    <source>
        <dbReference type="ARBA" id="ARBA00010638"/>
    </source>
</evidence>
<sequence length="192" mass="20343">MVPVDLPADLAASKAAARSALLTARRERTIDQLADASRRIVVHLSDLVRTTRPAVIAAYEPFGTEPGVHLDGSLPGRLAAVPGAPRVLLPVLMSDNDLDWRDWNDPGDRLGPMAIAEAELIVVPAVAVDRTGVRLGRGGGSYDRALARVPAGTPVIALLHDGELVHRLAAQPHDRRVTAVVTPLGGMIPLPR</sequence>
<comment type="catalytic activity">
    <reaction evidence="4">
        <text>(6S)-5-formyl-5,6,7,8-tetrahydrofolate + ATP = (6R)-5,10-methenyltetrahydrofolate + ADP + phosphate</text>
        <dbReference type="Rhea" id="RHEA:10488"/>
        <dbReference type="ChEBI" id="CHEBI:30616"/>
        <dbReference type="ChEBI" id="CHEBI:43474"/>
        <dbReference type="ChEBI" id="CHEBI:57455"/>
        <dbReference type="ChEBI" id="CHEBI:57457"/>
        <dbReference type="ChEBI" id="CHEBI:456216"/>
        <dbReference type="EC" id="6.3.3.2"/>
    </reaction>
</comment>
<dbReference type="EMBL" id="JBHSAY010000005">
    <property type="protein sequence ID" value="MFC4130279.1"/>
    <property type="molecule type" value="Genomic_DNA"/>
</dbReference>
<name>A0ABV8LHP4_9ACTN</name>
<dbReference type="PIRSF" id="PIRSF006806">
    <property type="entry name" value="FTHF_cligase"/>
    <property type="match status" value="1"/>
</dbReference>